<reference evidence="1 2" key="1">
    <citation type="journal article" date="2019" name="Sci. Rep.">
        <title>Orb-weaving spider Araneus ventricosus genome elucidates the spidroin gene catalogue.</title>
        <authorList>
            <person name="Kono N."/>
            <person name="Nakamura H."/>
            <person name="Ohtoshi R."/>
            <person name="Moran D.A.P."/>
            <person name="Shinohara A."/>
            <person name="Yoshida Y."/>
            <person name="Fujiwara M."/>
            <person name="Mori M."/>
            <person name="Tomita M."/>
            <person name="Arakawa K."/>
        </authorList>
    </citation>
    <scope>NUCLEOTIDE SEQUENCE [LARGE SCALE GENOMIC DNA]</scope>
</reference>
<feature type="non-terminal residue" evidence="1">
    <location>
        <position position="47"/>
    </location>
</feature>
<dbReference type="Proteomes" id="UP000499080">
    <property type="component" value="Unassembled WGS sequence"/>
</dbReference>
<dbReference type="AlphaFoldDB" id="A0A4Y2CY72"/>
<protein>
    <submittedName>
        <fullName evidence="1">Uncharacterized protein</fullName>
    </submittedName>
</protein>
<organism evidence="1 2">
    <name type="scientific">Araneus ventricosus</name>
    <name type="common">Orbweaver spider</name>
    <name type="synonym">Epeira ventricosa</name>
    <dbReference type="NCBI Taxonomy" id="182803"/>
    <lineage>
        <taxon>Eukaryota</taxon>
        <taxon>Metazoa</taxon>
        <taxon>Ecdysozoa</taxon>
        <taxon>Arthropoda</taxon>
        <taxon>Chelicerata</taxon>
        <taxon>Arachnida</taxon>
        <taxon>Araneae</taxon>
        <taxon>Araneomorphae</taxon>
        <taxon>Entelegynae</taxon>
        <taxon>Araneoidea</taxon>
        <taxon>Araneidae</taxon>
        <taxon>Araneus</taxon>
    </lineage>
</organism>
<name>A0A4Y2CY72_ARAVE</name>
<keyword evidence="2" id="KW-1185">Reference proteome</keyword>
<proteinExistence type="predicted"/>
<gene>
    <name evidence="1" type="ORF">AVEN_184116_1</name>
</gene>
<dbReference type="EMBL" id="BGPR01000269">
    <property type="protein sequence ID" value="GBM09421.1"/>
    <property type="molecule type" value="Genomic_DNA"/>
</dbReference>
<comment type="caution">
    <text evidence="1">The sequence shown here is derived from an EMBL/GenBank/DDBJ whole genome shotgun (WGS) entry which is preliminary data.</text>
</comment>
<sequence>MAPLRLAPRASIPPCPLWSLRHYNTTAHIYLLSSKEQLQQSVHPSKL</sequence>
<evidence type="ECO:0000313" key="1">
    <source>
        <dbReference type="EMBL" id="GBM09421.1"/>
    </source>
</evidence>
<accession>A0A4Y2CY72</accession>
<evidence type="ECO:0000313" key="2">
    <source>
        <dbReference type="Proteomes" id="UP000499080"/>
    </source>
</evidence>